<evidence type="ECO:0000313" key="2">
    <source>
        <dbReference type="EMBL" id="AGY56315.1"/>
    </source>
</evidence>
<dbReference type="PANTHER" id="PTHR33490">
    <property type="entry name" value="BLR5614 PROTEIN-RELATED"/>
    <property type="match status" value="1"/>
</dbReference>
<dbReference type="InterPro" id="IPR038765">
    <property type="entry name" value="Papain-like_cys_pep_sf"/>
</dbReference>
<organism evidence="2 3">
    <name type="scientific">Gloeobacter kilaueensis (strain ATCC BAA-2537 / CCAP 1431/1 / ULC 316 / JS1)</name>
    <dbReference type="NCBI Taxonomy" id="1183438"/>
    <lineage>
        <taxon>Bacteria</taxon>
        <taxon>Bacillati</taxon>
        <taxon>Cyanobacteriota</taxon>
        <taxon>Cyanophyceae</taxon>
        <taxon>Gloeobacterales</taxon>
        <taxon>Gloeobacteraceae</taxon>
        <taxon>Gloeobacter</taxon>
    </lineage>
</organism>
<proteinExistence type="predicted"/>
<sequence>MQLDVGCTLNYRCAQPATLLLTIRPHDGDGQRVIEESFQSDPPLNQEAFVDSFGNRTVRLLAPEGLLRISYRASVVLTPFVYDAQSLPRQCEPSELPPPIIPFVFPSRYCQSDRLVRLAGHITAATEPGYARVEAICDWVHDNVEYCYGTSDAHTSAADTVSERVGVCRDFAHLGIALCRAAGIPARFVAGYALKLDPPDFHAYFEAYLDGQWYLFDATRKVPREGLVRIATGRDAADTSFANLFGAVQPEQMSVWCQQVAAPTPADFVGDGQPVPARID</sequence>
<dbReference type="InterPro" id="IPR048930">
    <property type="entry name" value="Bact_transglu_N_2"/>
</dbReference>
<dbReference type="eggNOG" id="COG1305">
    <property type="taxonomic scope" value="Bacteria"/>
</dbReference>
<dbReference type="HOGENOM" id="CLU_064253_0_0_3"/>
<dbReference type="RefSeq" id="WP_023171302.1">
    <property type="nucleotide sequence ID" value="NC_022600.1"/>
</dbReference>
<gene>
    <name evidence="2" type="ORF">GKIL_0068</name>
</gene>
<dbReference type="STRING" id="1183438.GKIL_0068"/>
<accession>U5QF90</accession>
<dbReference type="Gene3D" id="3.10.620.30">
    <property type="match status" value="1"/>
</dbReference>
<dbReference type="EMBL" id="CP003587">
    <property type="protein sequence ID" value="AGY56315.1"/>
    <property type="molecule type" value="Genomic_DNA"/>
</dbReference>
<dbReference type="OrthoDB" id="9787782at2"/>
<dbReference type="Pfam" id="PF21295">
    <property type="entry name" value="Bact_transglu_N_2"/>
    <property type="match status" value="1"/>
</dbReference>
<feature type="domain" description="Transglutaminase-like" evidence="1">
    <location>
        <begin position="160"/>
        <end position="220"/>
    </location>
</feature>
<dbReference type="SMART" id="SM00460">
    <property type="entry name" value="TGc"/>
    <property type="match status" value="1"/>
</dbReference>
<name>U5QF90_GLOK1</name>
<protein>
    <submittedName>
        <fullName evidence="2">Transglutaminase domain-containing protein</fullName>
    </submittedName>
</protein>
<dbReference type="SUPFAM" id="SSF54001">
    <property type="entry name" value="Cysteine proteinases"/>
    <property type="match status" value="1"/>
</dbReference>
<dbReference type="Pfam" id="PF01841">
    <property type="entry name" value="Transglut_core"/>
    <property type="match status" value="1"/>
</dbReference>
<dbReference type="PANTHER" id="PTHR33490:SF12">
    <property type="entry name" value="BLL5557 PROTEIN"/>
    <property type="match status" value="1"/>
</dbReference>
<dbReference type="InterPro" id="IPR002931">
    <property type="entry name" value="Transglutaminase-like"/>
</dbReference>
<dbReference type="Proteomes" id="UP000017396">
    <property type="component" value="Chromosome"/>
</dbReference>
<dbReference type="Gene3D" id="2.60.40.2250">
    <property type="match status" value="1"/>
</dbReference>
<evidence type="ECO:0000259" key="1">
    <source>
        <dbReference type="SMART" id="SM00460"/>
    </source>
</evidence>
<evidence type="ECO:0000313" key="3">
    <source>
        <dbReference type="Proteomes" id="UP000017396"/>
    </source>
</evidence>
<reference evidence="2 3" key="1">
    <citation type="journal article" date="2013" name="PLoS ONE">
        <title>Cultivation and Complete Genome Sequencing of Gloeobacter kilaueensis sp. nov., from a Lava Cave in Kilauea Caldera, Hawai'i.</title>
        <authorList>
            <person name="Saw J.H."/>
            <person name="Schatz M."/>
            <person name="Brown M.V."/>
            <person name="Kunkel D.D."/>
            <person name="Foster J.S."/>
            <person name="Shick H."/>
            <person name="Christensen S."/>
            <person name="Hou S."/>
            <person name="Wan X."/>
            <person name="Donachie S.P."/>
        </authorList>
    </citation>
    <scope>NUCLEOTIDE SEQUENCE [LARGE SCALE GENOMIC DNA]</scope>
    <source>
        <strain evidence="3">JS</strain>
    </source>
</reference>
<dbReference type="KEGG" id="glj:GKIL_0068"/>
<dbReference type="AlphaFoldDB" id="U5QF90"/>
<keyword evidence="3" id="KW-1185">Reference proteome</keyword>